<sequence length="66" mass="7459">MGVVFCVCAWYPHVDHRGMLRFNYESPSASSPSLPLSLLASSAKRRSSRRHPLAPTRLIFRLSGMR</sequence>
<dbReference type="EMBL" id="VIEB01000112">
    <property type="protein sequence ID" value="TQE05977.1"/>
    <property type="molecule type" value="Genomic_DNA"/>
</dbReference>
<keyword evidence="2" id="KW-1185">Reference proteome</keyword>
<organism evidence="1 2">
    <name type="scientific">Malus baccata</name>
    <name type="common">Siberian crab apple</name>
    <name type="synonym">Pyrus baccata</name>
    <dbReference type="NCBI Taxonomy" id="106549"/>
    <lineage>
        <taxon>Eukaryota</taxon>
        <taxon>Viridiplantae</taxon>
        <taxon>Streptophyta</taxon>
        <taxon>Embryophyta</taxon>
        <taxon>Tracheophyta</taxon>
        <taxon>Spermatophyta</taxon>
        <taxon>Magnoliopsida</taxon>
        <taxon>eudicotyledons</taxon>
        <taxon>Gunneridae</taxon>
        <taxon>Pentapetalae</taxon>
        <taxon>rosids</taxon>
        <taxon>fabids</taxon>
        <taxon>Rosales</taxon>
        <taxon>Rosaceae</taxon>
        <taxon>Amygdaloideae</taxon>
        <taxon>Maleae</taxon>
        <taxon>Malus</taxon>
    </lineage>
</organism>
<accession>A0A540N4J2</accession>
<gene>
    <name evidence="1" type="ORF">C1H46_008401</name>
</gene>
<name>A0A540N4J2_MALBA</name>
<comment type="caution">
    <text evidence="1">The sequence shown here is derived from an EMBL/GenBank/DDBJ whole genome shotgun (WGS) entry which is preliminary data.</text>
</comment>
<dbReference type="AlphaFoldDB" id="A0A540N4J2"/>
<reference evidence="1 2" key="1">
    <citation type="journal article" date="2019" name="G3 (Bethesda)">
        <title>Sequencing of a Wild Apple (Malus baccata) Genome Unravels the Differences Between Cultivated and Wild Apple Species Regarding Disease Resistance and Cold Tolerance.</title>
        <authorList>
            <person name="Chen X."/>
        </authorList>
    </citation>
    <scope>NUCLEOTIDE SEQUENCE [LARGE SCALE GENOMIC DNA]</scope>
    <source>
        <strain evidence="2">cv. Shandingzi</strain>
        <tissue evidence="1">Leaves</tissue>
    </source>
</reference>
<evidence type="ECO:0000313" key="2">
    <source>
        <dbReference type="Proteomes" id="UP000315295"/>
    </source>
</evidence>
<proteinExistence type="predicted"/>
<evidence type="ECO:0000313" key="1">
    <source>
        <dbReference type="EMBL" id="TQE05977.1"/>
    </source>
</evidence>
<dbReference type="Proteomes" id="UP000315295">
    <property type="component" value="Unassembled WGS sequence"/>
</dbReference>
<protein>
    <submittedName>
        <fullName evidence="1">Uncharacterized protein</fullName>
    </submittedName>
</protein>